<reference evidence="2 3" key="1">
    <citation type="journal article" date="2011" name="Genome Biol.">
        <title>Comparative genome sequence analysis underscores mycoparasitism as the ancestral life style of Trichoderma.</title>
        <authorList>
            <person name="Kubicek C.P."/>
            <person name="Herrera-Estrella A."/>
            <person name="Seidl-Seiboth V."/>
            <person name="Martinez D.A."/>
            <person name="Druzhinina I.S."/>
            <person name="Thon M."/>
            <person name="Zeilinger S."/>
            <person name="Casas-Flores S."/>
            <person name="Horwitz B.A."/>
            <person name="Mukherjee P.K."/>
            <person name="Mukherjee M."/>
            <person name="Kredics L."/>
            <person name="Alcaraz L.D."/>
            <person name="Aerts A."/>
            <person name="Antal Z."/>
            <person name="Atanasova L."/>
            <person name="Cervantes-Badillo M.G."/>
            <person name="Challacombe J."/>
            <person name="Chertkov O."/>
            <person name="McCluskey K."/>
            <person name="Coulpier F."/>
            <person name="Deshpande N."/>
            <person name="von Doehren H."/>
            <person name="Ebbole D.J."/>
            <person name="Esquivel-Naranjo E.U."/>
            <person name="Fekete E."/>
            <person name="Flipphi M."/>
            <person name="Glaser F."/>
            <person name="Gomez-Rodriguez E.Y."/>
            <person name="Gruber S."/>
            <person name="Han C."/>
            <person name="Henrissat B."/>
            <person name="Hermosa R."/>
            <person name="Hernandez-Onate M."/>
            <person name="Karaffa L."/>
            <person name="Kosti I."/>
            <person name="Le Crom S."/>
            <person name="Lindquist E."/>
            <person name="Lucas S."/>
            <person name="Luebeck M."/>
            <person name="Luebeck P.S."/>
            <person name="Margeot A."/>
            <person name="Metz B."/>
            <person name="Misra M."/>
            <person name="Nevalainen H."/>
            <person name="Omann M."/>
            <person name="Packer N."/>
            <person name="Perrone G."/>
            <person name="Uresti-Rivera E.E."/>
            <person name="Salamov A."/>
            <person name="Schmoll M."/>
            <person name="Seiboth B."/>
            <person name="Shapiro H."/>
            <person name="Sukno S."/>
            <person name="Tamayo-Ramos J.A."/>
            <person name="Tisch D."/>
            <person name="Wiest A."/>
            <person name="Wilkinson H.H."/>
            <person name="Zhang M."/>
            <person name="Coutinho P.M."/>
            <person name="Kenerley C.M."/>
            <person name="Monte E."/>
            <person name="Baker S.E."/>
            <person name="Grigoriev I.V."/>
        </authorList>
    </citation>
    <scope>NUCLEOTIDE SEQUENCE [LARGE SCALE GENOMIC DNA]</scope>
    <source>
        <strain evidence="3">Gv29-8 / FGSC 10586</strain>
    </source>
</reference>
<gene>
    <name evidence="2" type="ORF">TRIVIDRAFT_219445</name>
</gene>
<comment type="caution">
    <text evidence="2">The sequence shown here is derived from an EMBL/GenBank/DDBJ whole genome shotgun (WGS) entry which is preliminary data.</text>
</comment>
<proteinExistence type="predicted"/>
<dbReference type="eggNOG" id="ENOG502RQJY">
    <property type="taxonomic scope" value="Eukaryota"/>
</dbReference>
<dbReference type="Proteomes" id="UP000007115">
    <property type="component" value="Unassembled WGS sequence"/>
</dbReference>
<dbReference type="InParanoid" id="G9MJM0"/>
<dbReference type="OMA" id="MEPARHI"/>
<sequence length="363" mass="40011">MNWTGGNLSRHRRGKGWKEEMARQKEYFAKARSRRLEGVKSSPVPLSAANFIPNYTSPPEAPTGLGSATSTLISKPACAADEISTSLDNPPEALQREVTELSLLVSPGKMDEFPMLNQASKYHSMGASDLETALRETLKKGDFERAKLPKLSVMEPARHIFEHPPLFKLTLEQQRRTSTGRDRISPSFDRQKDMRTRGMIQNTPSPSPRSARIRIGSQDYRWSVVRNSIGNLTFGDHSATKSTVSKQTKYKTQPGSISNASYIINESFTGFSLSSSDLSLSSPGRNRAARRQELHNSPNKVVGAASAEFKFPLPHCACGAAMNVSPAASEIESTDSIAVQVSDGELGPQTETDEERIWRQWLG</sequence>
<dbReference type="VEuPathDB" id="FungiDB:TRIVIDRAFT_219445"/>
<organism evidence="2 3">
    <name type="scientific">Hypocrea virens (strain Gv29-8 / FGSC 10586)</name>
    <name type="common">Gliocladium virens</name>
    <name type="synonym">Trichoderma virens</name>
    <dbReference type="NCBI Taxonomy" id="413071"/>
    <lineage>
        <taxon>Eukaryota</taxon>
        <taxon>Fungi</taxon>
        <taxon>Dikarya</taxon>
        <taxon>Ascomycota</taxon>
        <taxon>Pezizomycotina</taxon>
        <taxon>Sordariomycetes</taxon>
        <taxon>Hypocreomycetidae</taxon>
        <taxon>Hypocreales</taxon>
        <taxon>Hypocreaceae</taxon>
        <taxon>Trichoderma</taxon>
    </lineage>
</organism>
<accession>G9MJM0</accession>
<dbReference type="RefSeq" id="XP_013959885.1">
    <property type="nucleotide sequence ID" value="XM_014104410.1"/>
</dbReference>
<dbReference type="AlphaFoldDB" id="G9MJM0"/>
<evidence type="ECO:0000313" key="3">
    <source>
        <dbReference type="Proteomes" id="UP000007115"/>
    </source>
</evidence>
<evidence type="ECO:0000256" key="1">
    <source>
        <dbReference type="SAM" id="MobiDB-lite"/>
    </source>
</evidence>
<feature type="region of interest" description="Disordered" evidence="1">
    <location>
        <begin position="279"/>
        <end position="299"/>
    </location>
</feature>
<evidence type="ECO:0000313" key="2">
    <source>
        <dbReference type="EMBL" id="EHK25683.1"/>
    </source>
</evidence>
<dbReference type="GeneID" id="25791413"/>
<dbReference type="EMBL" id="ABDF02000003">
    <property type="protein sequence ID" value="EHK25683.1"/>
    <property type="molecule type" value="Genomic_DNA"/>
</dbReference>
<dbReference type="OrthoDB" id="5426563at2759"/>
<protein>
    <submittedName>
        <fullName evidence="2">Uncharacterized protein</fullName>
    </submittedName>
</protein>
<keyword evidence="3" id="KW-1185">Reference proteome</keyword>
<name>G9MJM0_HYPVG</name>
<dbReference type="HOGENOM" id="CLU_763035_0_0_1"/>